<name>A0ABZ1E318_9RHOB</name>
<accession>A0ABZ1E318</accession>
<dbReference type="Pfam" id="PF04340">
    <property type="entry name" value="DUF484"/>
    <property type="match status" value="1"/>
</dbReference>
<dbReference type="Gene3D" id="3.30.450.40">
    <property type="match status" value="1"/>
</dbReference>
<keyword evidence="2" id="KW-1185">Reference proteome</keyword>
<reference evidence="1 2" key="1">
    <citation type="submission" date="2023-09" db="EMBL/GenBank/DDBJ databases">
        <title>Thioclava shenzhenensis sp. nov., a multidrug resistant bacteria-antagonizing species isolated from coastal seawater.</title>
        <authorList>
            <person name="Long M."/>
        </authorList>
    </citation>
    <scope>NUCLEOTIDE SEQUENCE [LARGE SCALE GENOMIC DNA]</scope>
    <source>
        <strain evidence="1 2">FTW29</strain>
    </source>
</reference>
<dbReference type="RefSeq" id="WP_339108228.1">
    <property type="nucleotide sequence ID" value="NZ_CP135443.1"/>
</dbReference>
<evidence type="ECO:0000313" key="1">
    <source>
        <dbReference type="EMBL" id="WRY34479.1"/>
    </source>
</evidence>
<proteinExistence type="predicted"/>
<evidence type="ECO:0000313" key="2">
    <source>
        <dbReference type="Proteomes" id="UP001623290"/>
    </source>
</evidence>
<protein>
    <submittedName>
        <fullName evidence="1">DUF484 family protein</fullName>
    </submittedName>
</protein>
<organism evidence="1 2">
    <name type="scientific">Thioclava litoralis</name>
    <dbReference type="NCBI Taxonomy" id="3076557"/>
    <lineage>
        <taxon>Bacteria</taxon>
        <taxon>Pseudomonadati</taxon>
        <taxon>Pseudomonadota</taxon>
        <taxon>Alphaproteobacteria</taxon>
        <taxon>Rhodobacterales</taxon>
        <taxon>Paracoccaceae</taxon>
        <taxon>Thioclava</taxon>
    </lineage>
</organism>
<sequence length="247" mass="26754">MTQAGLAQILREKILSEPDLVLDDPAVMQVLVGAGGAARDDRVVDLRSVALRRLEMRLDRLEDTHRSVIAAAYDNLAGTTQVHRAVLALLGPFDRVPSHPEPSGFRGFLEALQGEVTEILEVDTLRLVLETHHSEADPALRHLGNVLCLAEPGFAGEYMRAAGMAVPERVVLRRVVPAGSPVHACGSGRVGEILSEAVIALDLGRGRLPAMLVLGSVDPQRFRLSQGTELLGFFGAVFERMMQRFLG</sequence>
<dbReference type="InterPro" id="IPR007435">
    <property type="entry name" value="DUF484"/>
</dbReference>
<dbReference type="Proteomes" id="UP001623290">
    <property type="component" value="Chromosome"/>
</dbReference>
<gene>
    <name evidence="1" type="ORF">RPE78_04090</name>
</gene>
<dbReference type="EMBL" id="CP135443">
    <property type="protein sequence ID" value="WRY34479.1"/>
    <property type="molecule type" value="Genomic_DNA"/>
</dbReference>
<dbReference type="InterPro" id="IPR029016">
    <property type="entry name" value="GAF-like_dom_sf"/>
</dbReference>